<reference evidence="8 9" key="1">
    <citation type="journal article" date="2004" name="Nature">
        <title>Genome sequence of the ultrasmall unicellular red alga Cyanidioschyzon merolae 10D.</title>
        <authorList>
            <person name="Matsuzaki M."/>
            <person name="Misumi O."/>
            <person name="Shin-i T."/>
            <person name="Maruyama S."/>
            <person name="Takahara M."/>
            <person name="Miyagishima S."/>
            <person name="Mori T."/>
            <person name="Nishida K."/>
            <person name="Yagisawa F."/>
            <person name="Nishida K."/>
            <person name="Yoshida Y."/>
            <person name="Nishimura Y."/>
            <person name="Nakao S."/>
            <person name="Kobayashi T."/>
            <person name="Momoyama Y."/>
            <person name="Higashiyama T."/>
            <person name="Minoda A."/>
            <person name="Sano M."/>
            <person name="Nomoto H."/>
            <person name="Oishi K."/>
            <person name="Hayashi H."/>
            <person name="Ohta F."/>
            <person name="Nishizaka S."/>
            <person name="Haga S."/>
            <person name="Miura S."/>
            <person name="Morishita T."/>
            <person name="Kabeya Y."/>
            <person name="Terasawa K."/>
            <person name="Suzuki Y."/>
            <person name="Ishii Y."/>
            <person name="Asakawa S."/>
            <person name="Takano H."/>
            <person name="Ohta N."/>
            <person name="Kuroiwa H."/>
            <person name="Tanaka K."/>
            <person name="Shimizu N."/>
            <person name="Sugano S."/>
            <person name="Sato N."/>
            <person name="Nozaki H."/>
            <person name="Ogasawara N."/>
            <person name="Kohara Y."/>
            <person name="Kuroiwa T."/>
        </authorList>
    </citation>
    <scope>NUCLEOTIDE SEQUENCE [LARGE SCALE GENOMIC DNA]</scope>
    <source>
        <strain evidence="8 9">10D</strain>
    </source>
</reference>
<dbReference type="Pfam" id="PF13432">
    <property type="entry name" value="TPR_16"/>
    <property type="match status" value="1"/>
</dbReference>
<keyword evidence="9" id="KW-1185">Reference proteome</keyword>
<dbReference type="Proteomes" id="UP000007014">
    <property type="component" value="Chromosome 18"/>
</dbReference>
<dbReference type="InterPro" id="IPR006636">
    <property type="entry name" value="STI1_HS-bd"/>
</dbReference>
<dbReference type="Pfam" id="PF13424">
    <property type="entry name" value="TPR_12"/>
    <property type="match status" value="1"/>
</dbReference>
<feature type="repeat" description="TPR" evidence="5">
    <location>
        <begin position="361"/>
        <end position="394"/>
    </location>
</feature>
<dbReference type="PANTHER" id="PTHR22904:SF523">
    <property type="entry name" value="STRESS-INDUCED-PHOSPHOPROTEIN 1"/>
    <property type="match status" value="1"/>
</dbReference>
<name>M1VLE0_CYAM1</name>
<dbReference type="RefSeq" id="XP_005538549.1">
    <property type="nucleotide sequence ID" value="XM_005538492.1"/>
</dbReference>
<dbReference type="FunFam" id="1.10.260.100:FF:000002">
    <property type="entry name" value="Stress-induced-phosphoprotein 1 (Hsp70/Hsp90-organizing)"/>
    <property type="match status" value="1"/>
</dbReference>
<dbReference type="InterPro" id="IPR041243">
    <property type="entry name" value="STI1/HOP_DP"/>
</dbReference>
<dbReference type="eggNOG" id="KOG0548">
    <property type="taxonomic scope" value="Eukaryota"/>
</dbReference>
<dbReference type="SMART" id="SM00028">
    <property type="entry name" value="TPR"/>
    <property type="match status" value="9"/>
</dbReference>
<feature type="repeat" description="TPR" evidence="5">
    <location>
        <begin position="81"/>
        <end position="114"/>
    </location>
</feature>
<evidence type="ECO:0000313" key="8">
    <source>
        <dbReference type="EMBL" id="BAM82513.1"/>
    </source>
</evidence>
<evidence type="ECO:0000313" key="9">
    <source>
        <dbReference type="Proteomes" id="UP000007014"/>
    </source>
</evidence>
<organism evidence="8 9">
    <name type="scientific">Cyanidioschyzon merolae (strain NIES-3377 / 10D)</name>
    <name type="common">Unicellular red alga</name>
    <dbReference type="NCBI Taxonomy" id="280699"/>
    <lineage>
        <taxon>Eukaryota</taxon>
        <taxon>Rhodophyta</taxon>
        <taxon>Bangiophyceae</taxon>
        <taxon>Cyanidiales</taxon>
        <taxon>Cyanidiaceae</taxon>
        <taxon>Cyanidioschyzon</taxon>
    </lineage>
</organism>
<dbReference type="InterPro" id="IPR011990">
    <property type="entry name" value="TPR-like_helical_dom_sf"/>
</dbReference>
<evidence type="ECO:0000256" key="4">
    <source>
        <dbReference type="ARBA" id="ARBA00022803"/>
    </source>
</evidence>
<feature type="domain" description="STI1" evidence="7">
    <location>
        <begin position="153"/>
        <end position="191"/>
    </location>
</feature>
<dbReference type="FunFam" id="1.25.40.10:FF:000010">
    <property type="entry name" value="Stress-induced phosphoprotein 1"/>
    <property type="match status" value="1"/>
</dbReference>
<dbReference type="Pfam" id="PF17830">
    <property type="entry name" value="STI1-HOP_DP"/>
    <property type="match status" value="2"/>
</dbReference>
<dbReference type="SUPFAM" id="SSF48452">
    <property type="entry name" value="TPR-like"/>
    <property type="match status" value="3"/>
</dbReference>
<dbReference type="PROSITE" id="PS50293">
    <property type="entry name" value="TPR_REGION"/>
    <property type="match status" value="3"/>
</dbReference>
<dbReference type="EMBL" id="AP006500">
    <property type="protein sequence ID" value="BAM82513.1"/>
    <property type="molecule type" value="Genomic_DNA"/>
</dbReference>
<dbReference type="GO" id="GO:0051879">
    <property type="term" value="F:Hsp90 protein binding"/>
    <property type="evidence" value="ECO:0007669"/>
    <property type="project" value="TreeGrafter"/>
</dbReference>
<evidence type="ECO:0000256" key="1">
    <source>
        <dbReference type="ARBA" id="ARBA00004496"/>
    </source>
</evidence>
<proteinExistence type="predicted"/>
<evidence type="ECO:0000256" key="5">
    <source>
        <dbReference type="PROSITE-ProRule" id="PRU00339"/>
    </source>
</evidence>
<dbReference type="STRING" id="280699.M1VLE0"/>
<reference evidence="8 9" key="2">
    <citation type="journal article" date="2007" name="BMC Biol.">
        <title>A 100%-complete sequence reveals unusually simple genomic features in the hot-spring red alga Cyanidioschyzon merolae.</title>
        <authorList>
            <person name="Nozaki H."/>
            <person name="Takano H."/>
            <person name="Misumi O."/>
            <person name="Terasawa K."/>
            <person name="Matsuzaki M."/>
            <person name="Maruyama S."/>
            <person name="Nishida K."/>
            <person name="Yagisawa F."/>
            <person name="Yoshida Y."/>
            <person name="Fujiwara T."/>
            <person name="Takio S."/>
            <person name="Tamura K."/>
            <person name="Chung S.J."/>
            <person name="Nakamura S."/>
            <person name="Kuroiwa H."/>
            <person name="Tanaka K."/>
            <person name="Sato N."/>
            <person name="Kuroiwa T."/>
        </authorList>
    </citation>
    <scope>NUCLEOTIDE SEQUENCE [LARGE SCALE GENOMIC DNA]</scope>
    <source>
        <strain evidence="8 9">10D</strain>
    </source>
</reference>
<accession>M1VLE0</accession>
<dbReference type="OrthoDB" id="2423701at2759"/>
<feature type="repeat" description="TPR" evidence="5">
    <location>
        <begin position="489"/>
        <end position="522"/>
    </location>
</feature>
<feature type="repeat" description="TPR" evidence="5">
    <location>
        <begin position="13"/>
        <end position="46"/>
    </location>
</feature>
<sequence>MVEPGADGDAALAEQRKQQGNEAFAARDFDAAVRYFSEAIELDPSNNVLYSNRSAAYASMGAYEEALADAERCIELAPQWPKGYSRRGAALAGLGEFDQAEEAYRQGLSIDPDNAALKKGLDELAQLRQRGPDSGAGAAGGFPAELLRALATNPRARELLQDPSILSALQGLNDPSKLMEVLRNPKIQEIFNLISGTQGQASQQSSSSSIFGTDAGGRDIEGAPGHEQGTDETLNASAPGDNVEAASEAPRAGPEQAVANGDTAMNAADSDDDGDADKSSRAEAEREKELGNAAYKQRKFEEALKHYRRAQELNPRELVYILNEAAVYFEMKDYQKTIELCQWAIDRNQEENLGADFPVIAKAYARIASAYDRLGDFDAAIKAYEKSLVEHHDPRVAMKLQDCRRRKKKHEEEAYIDEEKSQKAREEGNAAFKAADFPKAIEWYTEAHRRNPRDPVPLSNRAAAYIKLGEIPSALRDIDKALELDPKFVRAYVRKGQAHMLMKEYHKALDAYEKGLELDPNNAELREGYAKVLVAIQSTDHDPARAERAMSDPEIQSILMDPQMGILLKNMESDPSAVQSAMSNPGVARKIRKLIAAGIIRTA</sequence>
<dbReference type="GeneID" id="16996689"/>
<feature type="region of interest" description="Disordered" evidence="6">
    <location>
        <begin position="197"/>
        <end position="290"/>
    </location>
</feature>
<evidence type="ECO:0000256" key="6">
    <source>
        <dbReference type="SAM" id="MobiDB-lite"/>
    </source>
</evidence>
<keyword evidence="3" id="KW-0677">Repeat</keyword>
<feature type="repeat" description="TPR" evidence="5">
    <location>
        <begin position="47"/>
        <end position="80"/>
    </location>
</feature>
<evidence type="ECO:0000259" key="7">
    <source>
        <dbReference type="SMART" id="SM00727"/>
    </source>
</evidence>
<feature type="compositionally biased region" description="Low complexity" evidence="6">
    <location>
        <begin position="197"/>
        <end position="209"/>
    </location>
</feature>
<dbReference type="SMART" id="SM00727">
    <property type="entry name" value="STI1"/>
    <property type="match status" value="2"/>
</dbReference>
<feature type="repeat" description="TPR" evidence="5">
    <location>
        <begin position="455"/>
        <end position="488"/>
    </location>
</feature>
<dbReference type="Gramene" id="CMR299CT">
    <property type="protein sequence ID" value="CMR299CT"/>
    <property type="gene ID" value="CMR299C"/>
</dbReference>
<dbReference type="Pfam" id="PF00515">
    <property type="entry name" value="TPR_1"/>
    <property type="match status" value="3"/>
</dbReference>
<dbReference type="InterPro" id="IPR019734">
    <property type="entry name" value="TPR_rpt"/>
</dbReference>
<feature type="compositionally biased region" description="Basic and acidic residues" evidence="6">
    <location>
        <begin position="276"/>
        <end position="290"/>
    </location>
</feature>
<dbReference type="PROSITE" id="PS50005">
    <property type="entry name" value="TPR"/>
    <property type="match status" value="8"/>
</dbReference>
<dbReference type="PANTHER" id="PTHR22904">
    <property type="entry name" value="TPR REPEAT CONTAINING PROTEIN"/>
    <property type="match status" value="1"/>
</dbReference>
<dbReference type="Gene3D" id="1.25.40.10">
    <property type="entry name" value="Tetratricopeptide repeat domain"/>
    <property type="match status" value="3"/>
</dbReference>
<feature type="repeat" description="TPR" evidence="5">
    <location>
        <begin position="284"/>
        <end position="317"/>
    </location>
</feature>
<feature type="repeat" description="TPR" evidence="5">
    <location>
        <begin position="421"/>
        <end position="454"/>
    </location>
</feature>
<dbReference type="FunFam" id="1.25.40.10:FF:000020">
    <property type="entry name" value="Stress-induced phosphoprotein 1"/>
    <property type="match status" value="1"/>
</dbReference>
<keyword evidence="2" id="KW-0963">Cytoplasm</keyword>
<dbReference type="HOGENOM" id="CLU_000134_46_5_1"/>
<dbReference type="KEGG" id="cme:CYME_CMR299C"/>
<gene>
    <name evidence="8" type="ORF">CYME_CMR299C</name>
</gene>
<evidence type="ECO:0000256" key="3">
    <source>
        <dbReference type="ARBA" id="ARBA00022737"/>
    </source>
</evidence>
<comment type="subcellular location">
    <subcellularLocation>
        <location evidence="1">Cytoplasm</location>
    </subcellularLocation>
</comment>
<dbReference type="Gene3D" id="1.10.260.100">
    <property type="match status" value="2"/>
</dbReference>
<protein>
    <submittedName>
        <fullName evidence="8">Stress-induced phosphoprotein STI1</fullName>
    </submittedName>
</protein>
<dbReference type="GO" id="GO:0005737">
    <property type="term" value="C:cytoplasm"/>
    <property type="evidence" value="ECO:0007669"/>
    <property type="project" value="UniProtKB-SubCell"/>
</dbReference>
<dbReference type="AlphaFoldDB" id="M1VLE0"/>
<feature type="domain" description="STI1" evidence="7">
    <location>
        <begin position="552"/>
        <end position="591"/>
    </location>
</feature>
<dbReference type="OMA" id="MYSAREN"/>
<keyword evidence="4 5" id="KW-0802">TPR repeat</keyword>
<evidence type="ECO:0000256" key="2">
    <source>
        <dbReference type="ARBA" id="ARBA00022490"/>
    </source>
</evidence>